<dbReference type="GO" id="GO:0042162">
    <property type="term" value="F:telomeric DNA binding"/>
    <property type="evidence" value="ECO:0007669"/>
    <property type="project" value="TreeGrafter"/>
</dbReference>
<evidence type="ECO:0000256" key="7">
    <source>
        <dbReference type="ARBA" id="ARBA00023125"/>
    </source>
</evidence>
<evidence type="ECO:0000256" key="1">
    <source>
        <dbReference type="ARBA" id="ARBA00004123"/>
    </source>
</evidence>
<dbReference type="InterPro" id="IPR042617">
    <property type="entry name" value="CTC1-like"/>
</dbReference>
<keyword evidence="7" id="KW-0238">DNA-binding</keyword>
<dbReference type="EMBL" id="JAEPRC010000283">
    <property type="protein sequence ID" value="KAG2201505.1"/>
    <property type="molecule type" value="Genomic_DNA"/>
</dbReference>
<evidence type="ECO:0000256" key="3">
    <source>
        <dbReference type="ARBA" id="ARBA00006332"/>
    </source>
</evidence>
<dbReference type="OrthoDB" id="2314520at2759"/>
<dbReference type="Pfam" id="PF15489">
    <property type="entry name" value="CTC1"/>
    <property type="match status" value="1"/>
</dbReference>
<evidence type="ECO:0000313" key="10">
    <source>
        <dbReference type="Proteomes" id="UP000650833"/>
    </source>
</evidence>
<evidence type="ECO:0000313" key="9">
    <source>
        <dbReference type="EMBL" id="KAG2201505.1"/>
    </source>
</evidence>
<keyword evidence="8" id="KW-0539">Nucleus</keyword>
<reference evidence="9" key="1">
    <citation type="submission" date="2020-12" db="EMBL/GenBank/DDBJ databases">
        <title>Metabolic potential, ecology and presence of endohyphal bacteria is reflected in genomic diversity of Mucoromycotina.</title>
        <authorList>
            <person name="Muszewska A."/>
            <person name="Okrasinska A."/>
            <person name="Steczkiewicz K."/>
            <person name="Drgas O."/>
            <person name="Orlowska M."/>
            <person name="Perlinska-Lenart U."/>
            <person name="Aleksandrzak-Piekarczyk T."/>
            <person name="Szatraj K."/>
            <person name="Zielenkiewicz U."/>
            <person name="Pilsyk S."/>
            <person name="Malc E."/>
            <person name="Mieczkowski P."/>
            <person name="Kruszewska J.S."/>
            <person name="Biernat P."/>
            <person name="Pawlowska J."/>
        </authorList>
    </citation>
    <scope>NUCLEOTIDE SEQUENCE</scope>
    <source>
        <strain evidence="9">CBS 226.32</strain>
    </source>
</reference>
<gene>
    <name evidence="9" type="ORF">INT46_007778</name>
</gene>
<dbReference type="PANTHER" id="PTHR14865">
    <property type="entry name" value="CST COMPLEX SUBUNIT CTC1"/>
    <property type="match status" value="1"/>
</dbReference>
<comment type="similarity">
    <text evidence="3">Belongs to the CTC1 family.</text>
</comment>
<keyword evidence="10" id="KW-1185">Reference proteome</keyword>
<dbReference type="Proteomes" id="UP000650833">
    <property type="component" value="Unassembled WGS sequence"/>
</dbReference>
<dbReference type="AlphaFoldDB" id="A0A8H7R079"/>
<name>A0A8H7R079_9FUNG</name>
<dbReference type="GO" id="GO:0010833">
    <property type="term" value="P:telomere maintenance via telomere lengthening"/>
    <property type="evidence" value="ECO:0007669"/>
    <property type="project" value="TreeGrafter"/>
</dbReference>
<evidence type="ECO:0000256" key="6">
    <source>
        <dbReference type="ARBA" id="ARBA00022895"/>
    </source>
</evidence>
<sequence length="1221" mass="138988">MTDLNVNDLKNYISGTTSSIVKASLIGVLTIVTNEEDEFPRGTVLLLDLVTNDPVVCFVDRTLPRALETTVQIRKWNCVNLKEGDNAFYIEFRLEDVYSEKYAKKCMLREQFSSDRIIFKESLRRQMEYYTPGDALQLTPPQSRINMVGIVYAISTLYLEDGKPAKFYLQITSNKPSNDTTTKLKAINVIFSGNDMIKYYRYFQIGGAFAFHNLVITSIHINDHTSINALSFNNRSNCQAIKYSHLEKTRRSSPVNNTSDHPLTITTVNTHKTYTGIITRVIDSMFGIYELDSSIIVCLFHLFSYIADMPFRINTRICLHHFHAVVINPKDGETSYLLQNFWNAPETDEGYMTLTACVMSHISILKFPDHCDDFTETTKSFVLSNDTDIGSQIKMYTYSEINDKRSVFTQLLGQLEIYAALAVKFVDTNIVKDLDVFIRAFNTIQHQVYGRTKTREIQASDLLNNFFLHDTVCLLVGDQNFRMEIDSYPSLNKIKNNLEDNLEDYQLDLAGGNTMFEKENVLTQKGDYDQTAEYFILGMLQVAQDGRMYLVDSETRILFVLAAYSSLISRRAGEIYLVRRLQMFREDLSFVENEDEDFIKRKDLSVSYFACQAKDLMLLDGDYGNNTAFHILGAANIHNRELKKLSLNRMPHEIRNIPKDHQYLAVHVVTRYPVEVCFTPNGSIYLECRVVVKMHEIEGIGSTAASMDYIKTTGSEEYILIFSSLKKTLHLHLNFQVDSYWIIYGLDKPGSMIKSIAENRSFAFSIDNEKHTIYPISFDYSTSNMVRLQPHYGETAIMPNPLSLIYDVSQLTDLNNLPPGLSSQITSLNYFEELINVQGVVIIKRFIEGYPTHSTLNKHALKLHNQLGVSTGKTNRKLFVQIRQPDSLDTISIYMDVHKVHYPIGMVIGSTVTFYNLIRKTKLSSNEELFFLANSSTLIHVNNITPSPDVISMKPAPIMTRLISSFLDPVLGVQDQSSKQIFKLYCYISSIIKLTLKWECRDCGSIVRNNDCYGMCEGASRVFSVHAFVQISDGTASANASIDGERLVFRLLQLSTNQIDALKNLVLVYGQLSYGGWGTAKIRTMDDGEERLNYDPEKDQRNAMHGYTLEDLCNNAKRAGQLYLYGQVQSKPTKKRPREEEVVDWSDNLIDEFKLRKFKISDNGSLLKTAELSKLKVKVVEIALPDARNVAYEMLNILNQTEIPVGSISSIPTPVAVSDFE</sequence>
<dbReference type="InterPro" id="IPR029156">
    <property type="entry name" value="CTC1"/>
</dbReference>
<evidence type="ECO:0000256" key="8">
    <source>
        <dbReference type="ARBA" id="ARBA00023242"/>
    </source>
</evidence>
<accession>A0A8H7R079</accession>
<organism evidence="9 10">
    <name type="scientific">Mucor plumbeus</name>
    <dbReference type="NCBI Taxonomy" id="97098"/>
    <lineage>
        <taxon>Eukaryota</taxon>
        <taxon>Fungi</taxon>
        <taxon>Fungi incertae sedis</taxon>
        <taxon>Mucoromycota</taxon>
        <taxon>Mucoromycotina</taxon>
        <taxon>Mucoromycetes</taxon>
        <taxon>Mucorales</taxon>
        <taxon>Mucorineae</taxon>
        <taxon>Mucoraceae</taxon>
        <taxon>Mucor</taxon>
    </lineage>
</organism>
<evidence type="ECO:0000256" key="4">
    <source>
        <dbReference type="ARBA" id="ARBA00016175"/>
    </source>
</evidence>
<comment type="subcellular location">
    <subcellularLocation>
        <location evidence="2">Chromosome</location>
        <location evidence="2">Telomere</location>
    </subcellularLocation>
    <subcellularLocation>
        <location evidence="1">Nucleus</location>
    </subcellularLocation>
</comment>
<keyword evidence="5" id="KW-0158">Chromosome</keyword>
<keyword evidence="6" id="KW-0779">Telomere</keyword>
<dbReference type="PANTHER" id="PTHR14865:SF2">
    <property type="entry name" value="CST COMPLEX SUBUNIT CTC1"/>
    <property type="match status" value="1"/>
</dbReference>
<dbReference type="GO" id="GO:1990879">
    <property type="term" value="C:CST complex"/>
    <property type="evidence" value="ECO:0007669"/>
    <property type="project" value="TreeGrafter"/>
</dbReference>
<proteinExistence type="inferred from homology"/>
<comment type="caution">
    <text evidence="9">The sequence shown here is derived from an EMBL/GenBank/DDBJ whole genome shotgun (WGS) entry which is preliminary data.</text>
</comment>
<evidence type="ECO:0000256" key="2">
    <source>
        <dbReference type="ARBA" id="ARBA00004574"/>
    </source>
</evidence>
<dbReference type="GO" id="GO:0045740">
    <property type="term" value="P:positive regulation of DNA replication"/>
    <property type="evidence" value="ECO:0007669"/>
    <property type="project" value="TreeGrafter"/>
</dbReference>
<evidence type="ECO:0000256" key="5">
    <source>
        <dbReference type="ARBA" id="ARBA00022454"/>
    </source>
</evidence>
<protein>
    <recommendedName>
        <fullName evidence="4">CST complex subunit CTC1</fullName>
    </recommendedName>
</protein>
<dbReference type="GO" id="GO:0003697">
    <property type="term" value="F:single-stranded DNA binding"/>
    <property type="evidence" value="ECO:0007669"/>
    <property type="project" value="InterPro"/>
</dbReference>